<dbReference type="Proteomes" id="UP001241747">
    <property type="component" value="Unassembled WGS sequence"/>
</dbReference>
<dbReference type="Gene3D" id="3.90.1150.10">
    <property type="entry name" value="Aspartate Aminotransferase, domain 1"/>
    <property type="match status" value="1"/>
</dbReference>
<evidence type="ECO:0000256" key="2">
    <source>
        <dbReference type="ARBA" id="ARBA00022679"/>
    </source>
</evidence>
<keyword evidence="2" id="KW-0808">Transferase</keyword>
<reference evidence="5 6" key="1">
    <citation type="submission" date="2023-07" db="EMBL/GenBank/DDBJ databases">
        <title>Genomic Encyclopedia of Type Strains, Phase IV (KMG-IV): sequencing the most valuable type-strain genomes for metagenomic binning, comparative biology and taxonomic classification.</title>
        <authorList>
            <person name="Goeker M."/>
        </authorList>
    </citation>
    <scope>NUCLEOTIDE SEQUENCE [LARGE SCALE GENOMIC DNA]</scope>
    <source>
        <strain evidence="5 6">DSM 3770</strain>
    </source>
</reference>
<dbReference type="Gene3D" id="3.40.640.10">
    <property type="entry name" value="Type I PLP-dependent aspartate aminotransferase-like (Major domain)"/>
    <property type="match status" value="1"/>
</dbReference>
<protein>
    <submittedName>
        <fullName evidence="5">8-amino-7-oxononanoate synthase</fullName>
    </submittedName>
</protein>
<evidence type="ECO:0000313" key="5">
    <source>
        <dbReference type="EMBL" id="MDQ0504876.1"/>
    </source>
</evidence>
<dbReference type="SUPFAM" id="SSF53383">
    <property type="entry name" value="PLP-dependent transferases"/>
    <property type="match status" value="1"/>
</dbReference>
<keyword evidence="3" id="KW-0663">Pyridoxal phosphate</keyword>
<name>A0ABU0LCK8_XANAG</name>
<dbReference type="CDD" id="cd06454">
    <property type="entry name" value="KBL_like"/>
    <property type="match status" value="1"/>
</dbReference>
<dbReference type="InterPro" id="IPR015421">
    <property type="entry name" value="PyrdxlP-dep_Trfase_major"/>
</dbReference>
<organism evidence="5 6">
    <name type="scientific">Xanthobacter agilis</name>
    <dbReference type="NCBI Taxonomy" id="47492"/>
    <lineage>
        <taxon>Bacteria</taxon>
        <taxon>Pseudomonadati</taxon>
        <taxon>Pseudomonadota</taxon>
        <taxon>Alphaproteobacteria</taxon>
        <taxon>Hyphomicrobiales</taxon>
        <taxon>Xanthobacteraceae</taxon>
        <taxon>Xanthobacter</taxon>
    </lineage>
</organism>
<dbReference type="InterPro" id="IPR015422">
    <property type="entry name" value="PyrdxlP-dep_Trfase_small"/>
</dbReference>
<evidence type="ECO:0000313" key="6">
    <source>
        <dbReference type="Proteomes" id="UP001241747"/>
    </source>
</evidence>
<evidence type="ECO:0000259" key="4">
    <source>
        <dbReference type="Pfam" id="PF00155"/>
    </source>
</evidence>
<comment type="caution">
    <text evidence="5">The sequence shown here is derived from an EMBL/GenBank/DDBJ whole genome shotgun (WGS) entry which is preliminary data.</text>
</comment>
<dbReference type="EMBL" id="JAUSVY010000003">
    <property type="protein sequence ID" value="MDQ0504876.1"/>
    <property type="molecule type" value="Genomic_DNA"/>
</dbReference>
<dbReference type="PANTHER" id="PTHR13693">
    <property type="entry name" value="CLASS II AMINOTRANSFERASE/8-AMINO-7-OXONONANOATE SYNTHASE"/>
    <property type="match status" value="1"/>
</dbReference>
<accession>A0ABU0LCK8</accession>
<dbReference type="InterPro" id="IPR004839">
    <property type="entry name" value="Aminotransferase_I/II_large"/>
</dbReference>
<dbReference type="Pfam" id="PF00155">
    <property type="entry name" value="Aminotran_1_2"/>
    <property type="match status" value="1"/>
</dbReference>
<evidence type="ECO:0000256" key="3">
    <source>
        <dbReference type="ARBA" id="ARBA00022898"/>
    </source>
</evidence>
<comment type="cofactor">
    <cofactor evidence="1">
        <name>pyridoxal 5'-phosphate</name>
        <dbReference type="ChEBI" id="CHEBI:597326"/>
    </cofactor>
</comment>
<proteinExistence type="predicted"/>
<dbReference type="InterPro" id="IPR050087">
    <property type="entry name" value="AON_synthase_class-II"/>
</dbReference>
<dbReference type="PANTHER" id="PTHR13693:SF100">
    <property type="entry name" value="8-AMINO-7-OXONONANOATE SYNTHASE"/>
    <property type="match status" value="1"/>
</dbReference>
<evidence type="ECO:0000256" key="1">
    <source>
        <dbReference type="ARBA" id="ARBA00001933"/>
    </source>
</evidence>
<sequence length="463" mass="48662">MSGTNNQGRLSADAKAALLNRMRSASPGVAAPATAATPHYDTSFATLPGFEQLKLMHAATNAFGIPNPFFRTHEARAGATSVIDGKEVINFASYDYLGLNGAPEVMAAAHGAVDAFGTSVSASRIVAGERAFHRTFERELADVYGAEDAIVYVSGHAANVATIGTLVGPRDVVFHDELMHNSAIVGAQLSRAHRRWFAHNDLDALETMLAAERASYGRALIVVEGNYSMDGDAPDLARLIDLKQRYGAWLMVDEAHGLGVLGPKGLGVFEAQGLDPKAVDIWMGTLSKTLASCGGYIAGSKDLVDYLKLSAPGFVYSVGLSAPATLAALTALRLMRQEPERVARLQANSAQFLAAAKAAGLDTGAADGHAIVPVIVGDSLKAVVLSNLMLDRGVNVLPIIHPAVPNKAARLRFFVTAAHTPEQIDATVAILKEELPNTDVFIRKLAFAGISDMLEGGAGAARG</sequence>
<dbReference type="InterPro" id="IPR015424">
    <property type="entry name" value="PyrdxlP-dep_Trfase"/>
</dbReference>
<gene>
    <name evidence="5" type="ORF">QOZ94_001658</name>
</gene>
<keyword evidence="6" id="KW-1185">Reference proteome</keyword>
<feature type="domain" description="Aminotransferase class I/classII large" evidence="4">
    <location>
        <begin position="87"/>
        <end position="428"/>
    </location>
</feature>
<dbReference type="RefSeq" id="WP_237344743.1">
    <property type="nucleotide sequence ID" value="NZ_JABWGX010000005.1"/>
</dbReference>